<keyword evidence="2" id="KW-1185">Reference proteome</keyword>
<evidence type="ECO:0000313" key="1">
    <source>
        <dbReference type="EMBL" id="CAK9176770.1"/>
    </source>
</evidence>
<protein>
    <submittedName>
        <fullName evidence="1">Uncharacterized protein</fullName>
    </submittedName>
</protein>
<comment type="caution">
    <text evidence="1">The sequence shown here is derived from an EMBL/GenBank/DDBJ whole genome shotgun (WGS) entry which is preliminary data.</text>
</comment>
<proteinExistence type="predicted"/>
<reference evidence="1 2" key="1">
    <citation type="submission" date="2024-02" db="EMBL/GenBank/DDBJ databases">
        <authorList>
            <person name="Vignale AGUSTIN F."/>
            <person name="Sosa J E."/>
            <person name="Modenutti C."/>
        </authorList>
    </citation>
    <scope>NUCLEOTIDE SEQUENCE [LARGE SCALE GENOMIC DNA]</scope>
</reference>
<evidence type="ECO:0000313" key="2">
    <source>
        <dbReference type="Proteomes" id="UP001642360"/>
    </source>
</evidence>
<dbReference type="AlphaFoldDB" id="A0ABC8U4T6"/>
<organism evidence="1 2">
    <name type="scientific">Ilex paraguariensis</name>
    <name type="common">yerba mate</name>
    <dbReference type="NCBI Taxonomy" id="185542"/>
    <lineage>
        <taxon>Eukaryota</taxon>
        <taxon>Viridiplantae</taxon>
        <taxon>Streptophyta</taxon>
        <taxon>Embryophyta</taxon>
        <taxon>Tracheophyta</taxon>
        <taxon>Spermatophyta</taxon>
        <taxon>Magnoliopsida</taxon>
        <taxon>eudicotyledons</taxon>
        <taxon>Gunneridae</taxon>
        <taxon>Pentapetalae</taxon>
        <taxon>asterids</taxon>
        <taxon>campanulids</taxon>
        <taxon>Aquifoliales</taxon>
        <taxon>Aquifoliaceae</taxon>
        <taxon>Ilex</taxon>
    </lineage>
</organism>
<sequence>MLMFQFANLFCPPNCFLSHSSTTGRATVVFFAYVGFDAIANSDEESTGPQALGVCNGVEVYWTFRNSPAAGLIFTFEWHIQSLVPATGRKQKPEASPDDPTGNILRENTHLMKLEELPLFSFENLAKATDNFHAANKLGQGNACSFGASGGIEQNTIHLMLIFPKKTSRWTRNSCEKAFKILWTRVTGVYE</sequence>
<dbReference type="EMBL" id="CAUOFW020006913">
    <property type="protein sequence ID" value="CAK9176770.1"/>
    <property type="molecule type" value="Genomic_DNA"/>
</dbReference>
<gene>
    <name evidence="1" type="ORF">ILEXP_LOCUS46635</name>
</gene>
<accession>A0ABC8U4T6</accession>
<name>A0ABC8U4T6_9AQUA</name>
<dbReference type="Proteomes" id="UP001642360">
    <property type="component" value="Unassembled WGS sequence"/>
</dbReference>